<dbReference type="Proteomes" id="UP000250369">
    <property type="component" value="Unassembled WGS sequence"/>
</dbReference>
<name>A0A329MP82_9BACL</name>
<evidence type="ECO:0000256" key="12">
    <source>
        <dbReference type="SAM" id="Phobius"/>
    </source>
</evidence>
<dbReference type="SUPFAM" id="SSF158472">
    <property type="entry name" value="HAMP domain-like"/>
    <property type="match status" value="1"/>
</dbReference>
<dbReference type="CDD" id="cd06225">
    <property type="entry name" value="HAMP"/>
    <property type="match status" value="1"/>
</dbReference>
<dbReference type="Pfam" id="PF02518">
    <property type="entry name" value="HATPase_c"/>
    <property type="match status" value="1"/>
</dbReference>
<dbReference type="InterPro" id="IPR010559">
    <property type="entry name" value="Sig_transdc_His_kin_internal"/>
</dbReference>
<sequence length="571" mass="64417">MIAYLFKHLPFKQKLVLSYLIVVIVPILILGIYAYNQSKHLLQTQAQQSLEAYAGKIAGNIEEKLGRYEVIIRFIAFNTRIQQILGNTYDNFSDLSVDYLKDVEPFFSNISAMNEDLQQITVYTATGLPQFGNLIQPLDLAVNSSWYEEASKSGDILWFFDGGELYAVQKIVNAYSSRVLGFLYLKLEHNSILDGSLVMEAENYGIVVADKRNEIVYDREVKGSAVSAFSYANGADRAVPKAGDKYIASTKSIARAGLTLTYYVPIDGMNREIGWILRVALMIALLCLVVVGVAIFFFSTHFVKRLQSLNDKMKKTEKGDFDLFIVSDYRDEVGQLTNQFGKMVRRLDELIKDGYEKEIAKKEAELRALQAQINPHFLYNSLSVMNWKAIRMGADEISYVATRLSKFYRAVLNKGHSTISLKEELENIRTYIELQLMFRKNSFDVDYRIDGSIGEFVVPNFFLQPIVENAIEHGIIQKREGRGCLTITGGLRDGCIEIEIEDNGPGMKEEVVRGILSEKHSGYGLRNVDERIRLFTGQAYGLQIRSSEGAGTEVAVRLPIHKADGRPALLN</sequence>
<dbReference type="PROSITE" id="PS50109">
    <property type="entry name" value="HIS_KIN"/>
    <property type="match status" value="1"/>
</dbReference>
<feature type="transmembrane region" description="Helical" evidence="12">
    <location>
        <begin position="16"/>
        <end position="35"/>
    </location>
</feature>
<evidence type="ECO:0000313" key="16">
    <source>
        <dbReference type="Proteomes" id="UP000250369"/>
    </source>
</evidence>
<comment type="subcellular location">
    <subcellularLocation>
        <location evidence="2">Cell membrane</location>
        <topology evidence="2">Multi-pass membrane protein</topology>
    </subcellularLocation>
</comment>
<dbReference type="PRINTS" id="PR00344">
    <property type="entry name" value="BCTRLSENSOR"/>
</dbReference>
<proteinExistence type="predicted"/>
<evidence type="ECO:0000256" key="8">
    <source>
        <dbReference type="ARBA" id="ARBA00022777"/>
    </source>
</evidence>
<keyword evidence="7" id="KW-0547">Nucleotide-binding</keyword>
<evidence type="ECO:0000256" key="10">
    <source>
        <dbReference type="ARBA" id="ARBA00023012"/>
    </source>
</evidence>
<keyword evidence="11 12" id="KW-0472">Membrane</keyword>
<dbReference type="InterPro" id="IPR050640">
    <property type="entry name" value="Bact_2-comp_sensor_kinase"/>
</dbReference>
<dbReference type="AlphaFoldDB" id="A0A329MP82"/>
<evidence type="ECO:0000256" key="11">
    <source>
        <dbReference type="ARBA" id="ARBA00023136"/>
    </source>
</evidence>
<dbReference type="RefSeq" id="WP_113030982.1">
    <property type="nucleotide sequence ID" value="NZ_QMFB01000005.1"/>
</dbReference>
<keyword evidence="16" id="KW-1185">Reference proteome</keyword>
<dbReference type="InterPro" id="IPR003660">
    <property type="entry name" value="HAMP_dom"/>
</dbReference>
<evidence type="ECO:0000259" key="13">
    <source>
        <dbReference type="PROSITE" id="PS50109"/>
    </source>
</evidence>
<dbReference type="GO" id="GO:0000155">
    <property type="term" value="F:phosphorelay sensor kinase activity"/>
    <property type="evidence" value="ECO:0007669"/>
    <property type="project" value="InterPro"/>
</dbReference>
<keyword evidence="12" id="KW-1133">Transmembrane helix</keyword>
<dbReference type="Pfam" id="PF06580">
    <property type="entry name" value="His_kinase"/>
    <property type="match status" value="1"/>
</dbReference>
<dbReference type="PANTHER" id="PTHR34220">
    <property type="entry name" value="SENSOR HISTIDINE KINASE YPDA"/>
    <property type="match status" value="1"/>
</dbReference>
<keyword evidence="9" id="KW-0067">ATP-binding</keyword>
<evidence type="ECO:0000256" key="5">
    <source>
        <dbReference type="ARBA" id="ARBA00022553"/>
    </source>
</evidence>
<evidence type="ECO:0000259" key="14">
    <source>
        <dbReference type="PROSITE" id="PS50885"/>
    </source>
</evidence>
<reference evidence="15 16" key="1">
    <citation type="journal article" date="2009" name="Int. J. Syst. Evol. Microbiol.">
        <title>Paenibacillus contaminans sp. nov., isolated from a contaminated laboratory plate.</title>
        <authorList>
            <person name="Chou J.H."/>
            <person name="Lee J.H."/>
            <person name="Lin M.C."/>
            <person name="Chang P.S."/>
            <person name="Arun A.B."/>
            <person name="Young C.C."/>
            <person name="Chen W.M."/>
        </authorList>
    </citation>
    <scope>NUCLEOTIDE SEQUENCE [LARGE SCALE GENOMIC DNA]</scope>
    <source>
        <strain evidence="15 16">CKOBP-6</strain>
    </source>
</reference>
<dbReference type="InterPro" id="IPR036890">
    <property type="entry name" value="HATPase_C_sf"/>
</dbReference>
<keyword evidence="8" id="KW-0418">Kinase</keyword>
<evidence type="ECO:0000256" key="7">
    <source>
        <dbReference type="ARBA" id="ARBA00022741"/>
    </source>
</evidence>
<dbReference type="OrthoDB" id="9776552at2"/>
<organism evidence="15 16">
    <name type="scientific">Paenibacillus contaminans</name>
    <dbReference type="NCBI Taxonomy" id="450362"/>
    <lineage>
        <taxon>Bacteria</taxon>
        <taxon>Bacillati</taxon>
        <taxon>Bacillota</taxon>
        <taxon>Bacilli</taxon>
        <taxon>Bacillales</taxon>
        <taxon>Paenibacillaceae</taxon>
        <taxon>Paenibacillus</taxon>
    </lineage>
</organism>
<gene>
    <name evidence="15" type="ORF">DQG23_11510</name>
</gene>
<evidence type="ECO:0000256" key="9">
    <source>
        <dbReference type="ARBA" id="ARBA00022840"/>
    </source>
</evidence>
<keyword evidence="5" id="KW-0597">Phosphoprotein</keyword>
<feature type="transmembrane region" description="Helical" evidence="12">
    <location>
        <begin position="275"/>
        <end position="298"/>
    </location>
</feature>
<dbReference type="InterPro" id="IPR004358">
    <property type="entry name" value="Sig_transdc_His_kin-like_C"/>
</dbReference>
<protein>
    <recommendedName>
        <fullName evidence="3">histidine kinase</fullName>
        <ecNumber evidence="3">2.7.13.3</ecNumber>
    </recommendedName>
</protein>
<keyword evidence="10" id="KW-0902">Two-component regulatory system</keyword>
<dbReference type="Gene3D" id="3.30.565.10">
    <property type="entry name" value="Histidine kinase-like ATPase, C-terminal domain"/>
    <property type="match status" value="1"/>
</dbReference>
<evidence type="ECO:0000256" key="1">
    <source>
        <dbReference type="ARBA" id="ARBA00000085"/>
    </source>
</evidence>
<keyword evidence="4" id="KW-1003">Cell membrane</keyword>
<feature type="domain" description="Histidine kinase" evidence="13">
    <location>
        <begin position="463"/>
        <end position="562"/>
    </location>
</feature>
<dbReference type="PROSITE" id="PS50885">
    <property type="entry name" value="HAMP"/>
    <property type="match status" value="1"/>
</dbReference>
<dbReference type="EC" id="2.7.13.3" evidence="3"/>
<feature type="domain" description="HAMP" evidence="14">
    <location>
        <begin position="300"/>
        <end position="352"/>
    </location>
</feature>
<dbReference type="SMART" id="SM00304">
    <property type="entry name" value="HAMP"/>
    <property type="match status" value="1"/>
</dbReference>
<dbReference type="InterPro" id="IPR005467">
    <property type="entry name" value="His_kinase_dom"/>
</dbReference>
<evidence type="ECO:0000256" key="6">
    <source>
        <dbReference type="ARBA" id="ARBA00022679"/>
    </source>
</evidence>
<evidence type="ECO:0000313" key="15">
    <source>
        <dbReference type="EMBL" id="RAV21278.1"/>
    </source>
</evidence>
<evidence type="ECO:0000256" key="4">
    <source>
        <dbReference type="ARBA" id="ARBA00022475"/>
    </source>
</evidence>
<accession>A0A329MP82</accession>
<keyword evidence="12" id="KW-0812">Transmembrane</keyword>
<dbReference type="PANTHER" id="PTHR34220:SF7">
    <property type="entry name" value="SENSOR HISTIDINE KINASE YPDA"/>
    <property type="match status" value="1"/>
</dbReference>
<dbReference type="GO" id="GO:0005886">
    <property type="term" value="C:plasma membrane"/>
    <property type="evidence" value="ECO:0007669"/>
    <property type="project" value="UniProtKB-SubCell"/>
</dbReference>
<dbReference type="GO" id="GO:0005524">
    <property type="term" value="F:ATP binding"/>
    <property type="evidence" value="ECO:0007669"/>
    <property type="project" value="UniProtKB-KW"/>
</dbReference>
<evidence type="ECO:0000256" key="3">
    <source>
        <dbReference type="ARBA" id="ARBA00012438"/>
    </source>
</evidence>
<evidence type="ECO:0000256" key="2">
    <source>
        <dbReference type="ARBA" id="ARBA00004651"/>
    </source>
</evidence>
<dbReference type="SUPFAM" id="SSF55874">
    <property type="entry name" value="ATPase domain of HSP90 chaperone/DNA topoisomerase II/histidine kinase"/>
    <property type="match status" value="1"/>
</dbReference>
<keyword evidence="6" id="KW-0808">Transferase</keyword>
<dbReference type="InterPro" id="IPR003594">
    <property type="entry name" value="HATPase_dom"/>
</dbReference>
<comment type="caution">
    <text evidence="15">The sequence shown here is derived from an EMBL/GenBank/DDBJ whole genome shotgun (WGS) entry which is preliminary data.</text>
</comment>
<dbReference type="SMART" id="SM00387">
    <property type="entry name" value="HATPase_c"/>
    <property type="match status" value="1"/>
</dbReference>
<dbReference type="EMBL" id="QMFB01000005">
    <property type="protein sequence ID" value="RAV21278.1"/>
    <property type="molecule type" value="Genomic_DNA"/>
</dbReference>
<dbReference type="Gene3D" id="6.10.340.10">
    <property type="match status" value="1"/>
</dbReference>
<comment type="catalytic activity">
    <reaction evidence="1">
        <text>ATP + protein L-histidine = ADP + protein N-phospho-L-histidine.</text>
        <dbReference type="EC" id="2.7.13.3"/>
    </reaction>
</comment>